<keyword evidence="3" id="KW-1185">Reference proteome</keyword>
<evidence type="ECO:0000313" key="2">
    <source>
        <dbReference type="EMBL" id="VDM66663.1"/>
    </source>
</evidence>
<keyword evidence="1" id="KW-1133">Transmembrane helix</keyword>
<keyword evidence="1" id="KW-0472">Membrane</keyword>
<evidence type="ECO:0000313" key="3">
    <source>
        <dbReference type="Proteomes" id="UP000270094"/>
    </source>
</evidence>
<dbReference type="PANTHER" id="PTHR10151:SF120">
    <property type="entry name" value="BIS(5'-ADENOSYL)-TRIPHOSPHATASE"/>
    <property type="match status" value="1"/>
</dbReference>
<dbReference type="PANTHER" id="PTHR10151">
    <property type="entry name" value="ECTONUCLEOTIDE PYROPHOSPHATASE/PHOSPHODIESTERASE"/>
    <property type="match status" value="1"/>
</dbReference>
<proteinExistence type="predicted"/>
<accession>A0A3P7IFM2</accession>
<dbReference type="Proteomes" id="UP000270094">
    <property type="component" value="Unassembled WGS sequence"/>
</dbReference>
<dbReference type="EMBL" id="UYYB01003406">
    <property type="protein sequence ID" value="VDM66663.1"/>
    <property type="molecule type" value="Genomic_DNA"/>
</dbReference>
<dbReference type="OrthoDB" id="415411at2759"/>
<dbReference type="AlphaFoldDB" id="A0A3P7IFM2"/>
<evidence type="ECO:0000256" key="1">
    <source>
        <dbReference type="SAM" id="Phobius"/>
    </source>
</evidence>
<dbReference type="InterPro" id="IPR017850">
    <property type="entry name" value="Alkaline_phosphatase_core_sf"/>
</dbReference>
<organism evidence="2 3">
    <name type="scientific">Strongylus vulgaris</name>
    <name type="common">Blood worm</name>
    <dbReference type="NCBI Taxonomy" id="40348"/>
    <lineage>
        <taxon>Eukaryota</taxon>
        <taxon>Metazoa</taxon>
        <taxon>Ecdysozoa</taxon>
        <taxon>Nematoda</taxon>
        <taxon>Chromadorea</taxon>
        <taxon>Rhabditida</taxon>
        <taxon>Rhabditina</taxon>
        <taxon>Rhabditomorpha</taxon>
        <taxon>Strongyloidea</taxon>
        <taxon>Strongylidae</taxon>
        <taxon>Strongylus</taxon>
    </lineage>
</organism>
<feature type="transmembrane region" description="Helical" evidence="1">
    <location>
        <begin position="130"/>
        <end position="150"/>
    </location>
</feature>
<dbReference type="SUPFAM" id="SSF53649">
    <property type="entry name" value="Alkaline phosphatase-like"/>
    <property type="match status" value="1"/>
</dbReference>
<protein>
    <submittedName>
        <fullName evidence="2">Uncharacterized protein</fullName>
    </submittedName>
</protein>
<name>A0A3P7IFM2_STRVU</name>
<gene>
    <name evidence="2" type="ORF">SVUK_LOCUS1661</name>
</gene>
<feature type="non-terminal residue" evidence="2">
    <location>
        <position position="1"/>
    </location>
</feature>
<reference evidence="2 3" key="1">
    <citation type="submission" date="2018-11" db="EMBL/GenBank/DDBJ databases">
        <authorList>
            <consortium name="Pathogen Informatics"/>
        </authorList>
    </citation>
    <scope>NUCLEOTIDE SEQUENCE [LARGE SCALE GENOMIC DNA]</scope>
</reference>
<sequence length="192" mass="21531">NIPKRFYYSNSSRIGRIVIEPAVGWAASLSCKTEKLLKTYAPGNVKFNSSTHGMDPGRKEMRAFLVIGGPSVISGKRYEEIPENIDLYQFMCHVLGVPPAPSNSSLVILSKALRANQIILQTPGMLFESVAFFVLIIPSACVVILFMIYACRHTILNDNFTWVWSQKGYRPLNMNTIDVEQNIADNTECRLL</sequence>
<keyword evidence="1" id="KW-0812">Transmembrane</keyword>
<dbReference type="Gene3D" id="3.40.720.10">
    <property type="entry name" value="Alkaline Phosphatase, subunit A"/>
    <property type="match status" value="1"/>
</dbReference>
<dbReference type="GO" id="GO:0016787">
    <property type="term" value="F:hydrolase activity"/>
    <property type="evidence" value="ECO:0007669"/>
    <property type="project" value="UniProtKB-ARBA"/>
</dbReference>